<evidence type="ECO:0000313" key="5">
    <source>
        <dbReference type="Proteomes" id="UP000433050"/>
    </source>
</evidence>
<dbReference type="AlphaFoldDB" id="A0A5S9P6W3"/>
<dbReference type="InterPro" id="IPR011006">
    <property type="entry name" value="CheY-like_superfamily"/>
</dbReference>
<proteinExistence type="predicted"/>
<organism evidence="4 5">
    <name type="scientific">Starkeya nomas</name>
    <dbReference type="NCBI Taxonomy" id="2666134"/>
    <lineage>
        <taxon>Bacteria</taxon>
        <taxon>Pseudomonadati</taxon>
        <taxon>Pseudomonadota</taxon>
        <taxon>Alphaproteobacteria</taxon>
        <taxon>Hyphomicrobiales</taxon>
        <taxon>Xanthobacteraceae</taxon>
        <taxon>Starkeya</taxon>
    </lineage>
</organism>
<dbReference type="SUPFAM" id="SSF52172">
    <property type="entry name" value="CheY-like"/>
    <property type="match status" value="1"/>
</dbReference>
<dbReference type="GO" id="GO:0000160">
    <property type="term" value="P:phosphorelay signal transduction system"/>
    <property type="evidence" value="ECO:0007669"/>
    <property type="project" value="InterPro"/>
</dbReference>
<protein>
    <recommendedName>
        <fullName evidence="3">Response regulatory domain-containing protein</fullName>
    </recommendedName>
</protein>
<dbReference type="InterPro" id="IPR001789">
    <property type="entry name" value="Sig_transdc_resp-reg_receiver"/>
</dbReference>
<accession>A0A5S9P6W3</accession>
<dbReference type="Gene3D" id="3.40.50.2300">
    <property type="match status" value="1"/>
</dbReference>
<keyword evidence="5" id="KW-1185">Reference proteome</keyword>
<evidence type="ECO:0000259" key="3">
    <source>
        <dbReference type="PROSITE" id="PS50110"/>
    </source>
</evidence>
<dbReference type="PROSITE" id="PS50110">
    <property type="entry name" value="RESPONSE_REGULATORY"/>
    <property type="match status" value="1"/>
</dbReference>
<evidence type="ECO:0000256" key="1">
    <source>
        <dbReference type="PROSITE-ProRule" id="PRU00169"/>
    </source>
</evidence>
<gene>
    <name evidence="4" type="ORF">STARVERO_02415</name>
</gene>
<reference evidence="4 5" key="1">
    <citation type="submission" date="2019-12" db="EMBL/GenBank/DDBJ databases">
        <authorList>
            <person name="Reyes-Prieto M."/>
        </authorList>
    </citation>
    <scope>NUCLEOTIDE SEQUENCE [LARGE SCALE GENOMIC DNA]</scope>
    <source>
        <strain evidence="4">HF14-78462</strain>
    </source>
</reference>
<feature type="region of interest" description="Disordered" evidence="2">
    <location>
        <begin position="207"/>
        <end position="227"/>
    </location>
</feature>
<name>A0A5S9P6W3_9HYPH</name>
<comment type="caution">
    <text evidence="1">Lacks conserved residue(s) required for the propagation of feature annotation.</text>
</comment>
<evidence type="ECO:0000313" key="4">
    <source>
        <dbReference type="EMBL" id="CAA0099269.1"/>
    </source>
</evidence>
<evidence type="ECO:0000256" key="2">
    <source>
        <dbReference type="SAM" id="MobiDB-lite"/>
    </source>
</evidence>
<feature type="domain" description="Response regulatory" evidence="3">
    <location>
        <begin position="16"/>
        <end position="137"/>
    </location>
</feature>
<dbReference type="Proteomes" id="UP000433050">
    <property type="component" value="Unassembled WGS sequence"/>
</dbReference>
<feature type="region of interest" description="Disordered" evidence="2">
    <location>
        <begin position="164"/>
        <end position="194"/>
    </location>
</feature>
<sequence>MGAVLPEAVIKELEPRVLIADVLPLRGVGIKGLLRDWAQLHGVELDLMDPSAAEEGEQPSHTYRMVILSLGHLSVVDRLSLGWLARLQYLYPDAPMVIWSDRNGPQEALQALRHGAQGFVPTMTTPQLALQALTFIMSGGTFFPPEALTDLRPSDAEERGATFIGRSEPEDGPNGHGRTMISHRVPPPAGSKVRRGRELLRCTVRTRRRPSGIGEGKGEGDPTTRPAAVGAVLRLRLRGRCRPG</sequence>
<dbReference type="EMBL" id="CACSAS010000001">
    <property type="protein sequence ID" value="CAA0099269.1"/>
    <property type="molecule type" value="Genomic_DNA"/>
</dbReference>